<dbReference type="InParanoid" id="A0EDL7"/>
<sequence>MYMLQLLQNQCNPASQDIFFHKVQAPFDPIFEIANISYPKIDLKLEHIENLRIMQEYQAIKD</sequence>
<evidence type="ECO:0000313" key="1">
    <source>
        <dbReference type="EMBL" id="CAK93384.1"/>
    </source>
</evidence>
<accession>A0EDL7</accession>
<dbReference type="Proteomes" id="UP000000600">
    <property type="component" value="Unassembled WGS sequence"/>
</dbReference>
<proteinExistence type="predicted"/>
<gene>
    <name evidence="1" type="ORF">GSPATT00025728001</name>
</gene>
<reference evidence="1 2" key="1">
    <citation type="journal article" date="2006" name="Nature">
        <title>Global trends of whole-genome duplications revealed by the ciliate Paramecium tetraurelia.</title>
        <authorList>
            <consortium name="Genoscope"/>
            <person name="Aury J.-M."/>
            <person name="Jaillon O."/>
            <person name="Duret L."/>
            <person name="Noel B."/>
            <person name="Jubin C."/>
            <person name="Porcel B.M."/>
            <person name="Segurens B."/>
            <person name="Daubin V."/>
            <person name="Anthouard V."/>
            <person name="Aiach N."/>
            <person name="Arnaiz O."/>
            <person name="Billaut A."/>
            <person name="Beisson J."/>
            <person name="Blanc I."/>
            <person name="Bouhouche K."/>
            <person name="Camara F."/>
            <person name="Duharcourt S."/>
            <person name="Guigo R."/>
            <person name="Gogendeau D."/>
            <person name="Katinka M."/>
            <person name="Keller A.-M."/>
            <person name="Kissmehl R."/>
            <person name="Klotz C."/>
            <person name="Koll F."/>
            <person name="Le Moue A."/>
            <person name="Lepere C."/>
            <person name="Malinsky S."/>
            <person name="Nowacki M."/>
            <person name="Nowak J.K."/>
            <person name="Plattner H."/>
            <person name="Poulain J."/>
            <person name="Ruiz F."/>
            <person name="Serrano V."/>
            <person name="Zagulski M."/>
            <person name="Dessen P."/>
            <person name="Betermier M."/>
            <person name="Weissenbach J."/>
            <person name="Scarpelli C."/>
            <person name="Schachter V."/>
            <person name="Sperling L."/>
            <person name="Meyer E."/>
            <person name="Cohen J."/>
            <person name="Wincker P."/>
        </authorList>
    </citation>
    <scope>NUCLEOTIDE SEQUENCE [LARGE SCALE GENOMIC DNA]</scope>
    <source>
        <strain evidence="1 2">Stock d4-2</strain>
    </source>
</reference>
<dbReference type="HOGENOM" id="CLU_2908904_0_0_1"/>
<keyword evidence="2" id="KW-1185">Reference proteome</keyword>
<name>A0EDL7_PARTE</name>
<dbReference type="GeneID" id="5046566"/>
<organism evidence="1 2">
    <name type="scientific">Paramecium tetraurelia</name>
    <dbReference type="NCBI Taxonomy" id="5888"/>
    <lineage>
        <taxon>Eukaryota</taxon>
        <taxon>Sar</taxon>
        <taxon>Alveolata</taxon>
        <taxon>Ciliophora</taxon>
        <taxon>Intramacronucleata</taxon>
        <taxon>Oligohymenophorea</taxon>
        <taxon>Peniculida</taxon>
        <taxon>Parameciidae</taxon>
        <taxon>Paramecium</taxon>
    </lineage>
</organism>
<dbReference type="KEGG" id="ptm:GSPATT00025728001"/>
<evidence type="ECO:0000313" key="2">
    <source>
        <dbReference type="Proteomes" id="UP000000600"/>
    </source>
</evidence>
<dbReference type="EMBL" id="CT868672">
    <property type="protein sequence ID" value="CAK93384.1"/>
    <property type="molecule type" value="Genomic_DNA"/>
</dbReference>
<dbReference type="AlphaFoldDB" id="A0EDL7"/>
<dbReference type="RefSeq" id="XP_001460781.1">
    <property type="nucleotide sequence ID" value="XM_001460744.1"/>
</dbReference>
<protein>
    <submittedName>
        <fullName evidence="1">Uncharacterized protein</fullName>
    </submittedName>
</protein>